<dbReference type="GO" id="GO:0003723">
    <property type="term" value="F:RNA binding"/>
    <property type="evidence" value="ECO:0007669"/>
    <property type="project" value="UniProtKB-KW"/>
</dbReference>
<feature type="region of interest" description="Disordered" evidence="9">
    <location>
        <begin position="713"/>
        <end position="736"/>
    </location>
</feature>
<dbReference type="GO" id="GO:0005732">
    <property type="term" value="C:sno(s)RNA-containing ribonucleoprotein complex"/>
    <property type="evidence" value="ECO:0007669"/>
    <property type="project" value="InterPro"/>
</dbReference>
<reference evidence="10 11" key="1">
    <citation type="submission" date="2024-04" db="EMBL/GenBank/DDBJ databases">
        <authorList>
            <consortium name="Genoscope - CEA"/>
            <person name="William W."/>
        </authorList>
    </citation>
    <scope>NUCLEOTIDE SEQUENCE [LARGE SCALE GENOMIC DNA]</scope>
</reference>
<dbReference type="SUPFAM" id="SSF50447">
    <property type="entry name" value="Translation proteins"/>
    <property type="match status" value="1"/>
</dbReference>
<comment type="similarity">
    <text evidence="2">Belongs to the NAF1 family.</text>
</comment>
<feature type="compositionally biased region" description="Polar residues" evidence="9">
    <location>
        <begin position="713"/>
        <end position="725"/>
    </location>
</feature>
<feature type="compositionally biased region" description="Polar residues" evidence="9">
    <location>
        <begin position="594"/>
        <end position="603"/>
    </location>
</feature>
<keyword evidence="5" id="KW-0698">rRNA processing</keyword>
<evidence type="ECO:0000256" key="4">
    <source>
        <dbReference type="ARBA" id="ARBA00022517"/>
    </source>
</evidence>
<gene>
    <name evidence="10" type="ORF">GSLYS_00016795001</name>
</gene>
<keyword evidence="6" id="KW-0597">Phosphoprotein</keyword>
<keyword evidence="11" id="KW-1185">Reference proteome</keyword>
<dbReference type="AlphaFoldDB" id="A0AAV2I8X9"/>
<dbReference type="FunFam" id="2.40.10.230:FF:000002">
    <property type="entry name" value="H/ACA ribonucleoprotein complex non-core subunit NAF1"/>
    <property type="match status" value="1"/>
</dbReference>
<dbReference type="GO" id="GO:0001522">
    <property type="term" value="P:pseudouridine synthesis"/>
    <property type="evidence" value="ECO:0007669"/>
    <property type="project" value="InterPro"/>
</dbReference>
<keyword evidence="4" id="KW-0690">Ribosome biogenesis</keyword>
<comment type="subcellular location">
    <subcellularLocation>
        <location evidence="1">Nucleus</location>
    </subcellularLocation>
</comment>
<protein>
    <recommendedName>
        <fullName evidence="3">H/ACA ribonucleoprotein complex non-core subunit NAF1</fullName>
    </recommendedName>
</protein>
<dbReference type="InterPro" id="IPR040309">
    <property type="entry name" value="Naf1"/>
</dbReference>
<dbReference type="GO" id="GO:0006364">
    <property type="term" value="P:rRNA processing"/>
    <property type="evidence" value="ECO:0007669"/>
    <property type="project" value="UniProtKB-KW"/>
</dbReference>
<feature type="region of interest" description="Disordered" evidence="9">
    <location>
        <begin position="1"/>
        <end position="51"/>
    </location>
</feature>
<keyword evidence="7" id="KW-0694">RNA-binding</keyword>
<feature type="region of interest" description="Disordered" evidence="9">
    <location>
        <begin position="91"/>
        <end position="110"/>
    </location>
</feature>
<evidence type="ECO:0000256" key="1">
    <source>
        <dbReference type="ARBA" id="ARBA00004123"/>
    </source>
</evidence>
<dbReference type="GO" id="GO:0000493">
    <property type="term" value="P:box H/ACA snoRNP assembly"/>
    <property type="evidence" value="ECO:0007669"/>
    <property type="project" value="InterPro"/>
</dbReference>
<feature type="compositionally biased region" description="Pro residues" evidence="9">
    <location>
        <begin position="727"/>
        <end position="736"/>
    </location>
</feature>
<evidence type="ECO:0000256" key="2">
    <source>
        <dbReference type="ARBA" id="ARBA00009801"/>
    </source>
</evidence>
<evidence type="ECO:0000313" key="11">
    <source>
        <dbReference type="Proteomes" id="UP001497497"/>
    </source>
</evidence>
<dbReference type="GO" id="GO:0043489">
    <property type="term" value="P:RNA stabilization"/>
    <property type="evidence" value="ECO:0007669"/>
    <property type="project" value="UniProtKB-ARBA"/>
</dbReference>
<evidence type="ECO:0000256" key="5">
    <source>
        <dbReference type="ARBA" id="ARBA00022552"/>
    </source>
</evidence>
<feature type="region of interest" description="Disordered" evidence="9">
    <location>
        <begin position="492"/>
        <end position="623"/>
    </location>
</feature>
<dbReference type="Gene3D" id="2.40.10.230">
    <property type="entry name" value="Probable tRNA pseudouridine synthase domain"/>
    <property type="match status" value="1"/>
</dbReference>
<evidence type="ECO:0000256" key="9">
    <source>
        <dbReference type="SAM" id="MobiDB-lite"/>
    </source>
</evidence>
<feature type="compositionally biased region" description="Polar residues" evidence="9">
    <location>
        <begin position="13"/>
        <end position="38"/>
    </location>
</feature>
<dbReference type="PANTHER" id="PTHR31633:SF1">
    <property type="entry name" value="H_ACA RIBONUCLEOPROTEIN COMPLEX NON-CORE SUBUNIT NAF1"/>
    <property type="match status" value="1"/>
</dbReference>
<proteinExistence type="inferred from homology"/>
<sequence>MADQDNLMEESHSSNGVEDNNVDNSQQLFANNDNQQPIATKDGNLLNDIPNDNISKTSGDFHSITASPKELSNLMITDDCTQVAKKDGHLKITSTNDQTPMSVKDDQPLHTGGVKQDFISDAEKSLMTTEHSNAMSTNDPSEITVYEDKLLMSNCGDQSQMDCISDQPLQMIKEDAKLNSCSGVDTLEMNFLPADDQTQRSSQSDFSNAIHSDKKVKELNVNDQHQAVCPEHKVLYEESNGQIDISASNESETQNLILEQENGMVVESISAKCLESDESLQNVDLVVTIKQEPEDSGYEKRELIYRGGAIVVYSDTDSDSDSSFNVLSPAPVEASEEEQEVPTNHDEVIEHQNERNKKSSKCISRTEGEVFPEELPPLEYLTISPDEGVELEPIGTVSGIVDVLVIVKANSNSPALYDDTVLFLEGRRPLGLIFETFGTVERPFYSVRFNNHRDILEQNISVGDRIYFAPKADNLTKYVFISELRKVKFDDASWENDNEPPPAQIEYSDDEEEKRAKQRQKNKSRGSEGGMNGQTNGRKKKRKQTYMEERSESQGPQLLTGDLNRNPFGDRDQMYNPPPSNQWPPKEVRGFPPQQFQAQSNGSFRRPPQAHFGESPDWKSQPNMGRTPTNHNISYMGNSGSFATNNNNWHGMMAPASSFSGSSYPAPPTNTYNSHNYNVPPLIPLPGSNSYFIPANMPQNYNLPRGNYPCFSQFNPSQQPPNIFSQRPPPLPPSSK</sequence>
<dbReference type="GO" id="GO:0005634">
    <property type="term" value="C:nucleus"/>
    <property type="evidence" value="ECO:0007669"/>
    <property type="project" value="UniProtKB-SubCell"/>
</dbReference>
<evidence type="ECO:0000256" key="3">
    <source>
        <dbReference type="ARBA" id="ARBA00021438"/>
    </source>
</evidence>
<dbReference type="InterPro" id="IPR009000">
    <property type="entry name" value="Transl_B-barrel_sf"/>
</dbReference>
<dbReference type="PANTHER" id="PTHR31633">
    <property type="entry name" value="H/ACA RIBONUCLEOPROTEIN COMPLEX NON-CORE SUBUNIT NAF1"/>
    <property type="match status" value="1"/>
</dbReference>
<dbReference type="Pfam" id="PF04410">
    <property type="entry name" value="Gar1"/>
    <property type="match status" value="1"/>
</dbReference>
<dbReference type="InterPro" id="IPR038664">
    <property type="entry name" value="Gar1/Naf1_Cbf5-bd_sf"/>
</dbReference>
<accession>A0AAV2I8X9</accession>
<feature type="compositionally biased region" description="Polar residues" evidence="9">
    <location>
        <begin position="92"/>
        <end position="101"/>
    </location>
</feature>
<evidence type="ECO:0000313" key="10">
    <source>
        <dbReference type="EMBL" id="CAL1543261.1"/>
    </source>
</evidence>
<comment type="caution">
    <text evidence="10">The sequence shown here is derived from an EMBL/GenBank/DDBJ whole genome shotgun (WGS) entry which is preliminary data.</text>
</comment>
<evidence type="ECO:0000256" key="7">
    <source>
        <dbReference type="ARBA" id="ARBA00022884"/>
    </source>
</evidence>
<name>A0AAV2I8X9_LYMST</name>
<dbReference type="Proteomes" id="UP001497497">
    <property type="component" value="Unassembled WGS sequence"/>
</dbReference>
<evidence type="ECO:0000256" key="8">
    <source>
        <dbReference type="ARBA" id="ARBA00023242"/>
    </source>
</evidence>
<evidence type="ECO:0000256" key="6">
    <source>
        <dbReference type="ARBA" id="ARBA00022553"/>
    </source>
</evidence>
<dbReference type="EMBL" id="CAXITT010000536">
    <property type="protein sequence ID" value="CAL1543261.1"/>
    <property type="molecule type" value="Genomic_DNA"/>
</dbReference>
<organism evidence="10 11">
    <name type="scientific">Lymnaea stagnalis</name>
    <name type="common">Great pond snail</name>
    <name type="synonym">Helix stagnalis</name>
    <dbReference type="NCBI Taxonomy" id="6523"/>
    <lineage>
        <taxon>Eukaryota</taxon>
        <taxon>Metazoa</taxon>
        <taxon>Spiralia</taxon>
        <taxon>Lophotrochozoa</taxon>
        <taxon>Mollusca</taxon>
        <taxon>Gastropoda</taxon>
        <taxon>Heterobranchia</taxon>
        <taxon>Euthyneura</taxon>
        <taxon>Panpulmonata</taxon>
        <taxon>Hygrophila</taxon>
        <taxon>Lymnaeoidea</taxon>
        <taxon>Lymnaeidae</taxon>
        <taxon>Lymnaea</taxon>
    </lineage>
</organism>
<keyword evidence="8" id="KW-0539">Nucleus</keyword>
<dbReference type="InterPro" id="IPR007504">
    <property type="entry name" value="H/ACA_rnp_Gar1/Naf1"/>
</dbReference>